<organism evidence="1 2">
    <name type="scientific">Nocardia nova</name>
    <dbReference type="NCBI Taxonomy" id="37330"/>
    <lineage>
        <taxon>Bacteria</taxon>
        <taxon>Bacillati</taxon>
        <taxon>Actinomycetota</taxon>
        <taxon>Actinomycetes</taxon>
        <taxon>Mycobacteriales</taxon>
        <taxon>Nocardiaceae</taxon>
        <taxon>Nocardia</taxon>
    </lineage>
</organism>
<accession>A0A2T2ZEX9</accession>
<dbReference type="Proteomes" id="UP000241647">
    <property type="component" value="Unassembled WGS sequence"/>
</dbReference>
<gene>
    <name evidence="1" type="ORF">C8259_00300</name>
</gene>
<evidence type="ECO:0000313" key="2">
    <source>
        <dbReference type="Proteomes" id="UP000241647"/>
    </source>
</evidence>
<dbReference type="AlphaFoldDB" id="A0A2T2ZEX9"/>
<comment type="caution">
    <text evidence="1">The sequence shown here is derived from an EMBL/GenBank/DDBJ whole genome shotgun (WGS) entry which is preliminary data.</text>
</comment>
<protein>
    <submittedName>
        <fullName evidence="1">Uncharacterized protein</fullName>
    </submittedName>
</protein>
<dbReference type="EMBL" id="PYHS01000001">
    <property type="protein sequence ID" value="PSR66307.1"/>
    <property type="molecule type" value="Genomic_DNA"/>
</dbReference>
<sequence>MRRVGDPPAPVLVDLAAAIPTGVDGPFGRNRIAMRIKAGGLVLTGQTPGRLRARARASDGTWLGLVEFVLTTGNQQGTLPVRQWCPAKALRPAGP</sequence>
<name>A0A2T2ZEX9_9NOCA</name>
<evidence type="ECO:0000313" key="1">
    <source>
        <dbReference type="EMBL" id="PSR66307.1"/>
    </source>
</evidence>
<reference evidence="1 2" key="1">
    <citation type="submission" date="2018-02" db="EMBL/GenBank/DDBJ databases">
        <title>8 Nocardia nova and 1 Nocardia cyriacigeorgica strain used for evolution to TMP-SMX.</title>
        <authorList>
            <person name="Mehta H."/>
            <person name="Weng J."/>
            <person name="Shamoo Y."/>
        </authorList>
    </citation>
    <scope>NUCLEOTIDE SEQUENCE [LARGE SCALE GENOMIC DNA]</scope>
    <source>
        <strain evidence="1 2">ATCC 33727</strain>
    </source>
</reference>
<proteinExistence type="predicted"/>